<dbReference type="CDD" id="cd06335">
    <property type="entry name" value="PBP1_ABC_ligand_binding-like"/>
    <property type="match status" value="1"/>
</dbReference>
<feature type="domain" description="Leucine-binding protein" evidence="3">
    <location>
        <begin position="53"/>
        <end position="404"/>
    </location>
</feature>
<dbReference type="EMBL" id="CP158252">
    <property type="protein sequence ID" value="XDJ41673.1"/>
    <property type="molecule type" value="Genomic_DNA"/>
</dbReference>
<evidence type="ECO:0000259" key="3">
    <source>
        <dbReference type="Pfam" id="PF13458"/>
    </source>
</evidence>
<accession>A0AB39CI91</accession>
<proteinExistence type="inferred from homology"/>
<evidence type="ECO:0000256" key="1">
    <source>
        <dbReference type="ARBA" id="ARBA00010062"/>
    </source>
</evidence>
<reference evidence="4" key="1">
    <citation type="submission" date="2024-05" db="EMBL/GenBank/DDBJ databases">
        <authorList>
            <person name="Luo Y.-C."/>
            <person name="Nicholds J."/>
            <person name="Mortimer T."/>
            <person name="Maboni G."/>
        </authorList>
    </citation>
    <scope>NUCLEOTIDE SEQUENCE</scope>
    <source>
        <strain evidence="4">153920</strain>
    </source>
</reference>
<comment type="similarity">
    <text evidence="1">Belongs to the leucine-binding protein family.</text>
</comment>
<evidence type="ECO:0000256" key="2">
    <source>
        <dbReference type="ARBA" id="ARBA00022729"/>
    </source>
</evidence>
<gene>
    <name evidence="4" type="ORF">ABRY99_12175</name>
</gene>
<keyword evidence="2" id="KW-0732">Signal</keyword>
<protein>
    <submittedName>
        <fullName evidence="4">ABC transporter substrate-binding protein</fullName>
    </submittedName>
</protein>
<name>A0AB39CI91_9BURK</name>
<dbReference type="InterPro" id="IPR028082">
    <property type="entry name" value="Peripla_BP_I"/>
</dbReference>
<dbReference type="AlphaFoldDB" id="A0AB39CI91"/>
<evidence type="ECO:0000313" key="4">
    <source>
        <dbReference type="EMBL" id="XDJ41673.1"/>
    </source>
</evidence>
<dbReference type="Pfam" id="PF13458">
    <property type="entry name" value="Peripla_BP_6"/>
    <property type="match status" value="1"/>
</dbReference>
<dbReference type="InterPro" id="IPR051010">
    <property type="entry name" value="BCAA_transport"/>
</dbReference>
<dbReference type="PANTHER" id="PTHR30483">
    <property type="entry name" value="LEUCINE-SPECIFIC-BINDING PROTEIN"/>
    <property type="match status" value="1"/>
</dbReference>
<dbReference type="InterPro" id="IPR028081">
    <property type="entry name" value="Leu-bd"/>
</dbReference>
<sequence length="424" mass="45393">MTSFGDMPGDVLIFNKANIGDNMFESTCKTIFISKLLLGVALAGTSVLAQADTIKIGLNSDLSATGSADFGISARAGAAEAIREINAAGGVLGEPLELVTRDDVGSPPKAIQNTNELVNNIGVKAMLGGVNSGNMLAWLHLVQNKKIPTISPVATATDITARYAKAPQNYIFRVSMRDKDQLTLLTAYAAKASPEGKIAVIADTTGYGQQGAKDAVELLALHGIKPVAVEKFGPTDTDMTSQLNKIRSAGADTLIVYALADANAHVMRSLEKIDYWPTTLASWANLSSPFVRIAGADLAKKMIFTASITEDSSAQSKKLYETLLKANDGRLPTYVMAAHAYDSVKLLAAAMEQAQSTDGEKVQQALENLNKVQGVIKEYDHPFTHENHEALSYKDFRLVRWEDGTVVSVDDKITQSLTAADLKQ</sequence>
<dbReference type="SUPFAM" id="SSF53822">
    <property type="entry name" value="Periplasmic binding protein-like I"/>
    <property type="match status" value="1"/>
</dbReference>
<dbReference type="PANTHER" id="PTHR30483:SF6">
    <property type="entry name" value="PERIPLASMIC BINDING PROTEIN OF ABC TRANSPORTER FOR NATURAL AMINO ACIDS"/>
    <property type="match status" value="1"/>
</dbReference>
<dbReference type="Gene3D" id="3.40.50.2300">
    <property type="match status" value="2"/>
</dbReference>
<organism evidence="4">
    <name type="scientific">Castellaniella ginsengisoli</name>
    <dbReference type="NCBI Taxonomy" id="546114"/>
    <lineage>
        <taxon>Bacteria</taxon>
        <taxon>Pseudomonadati</taxon>
        <taxon>Pseudomonadota</taxon>
        <taxon>Betaproteobacteria</taxon>
        <taxon>Burkholderiales</taxon>
        <taxon>Alcaligenaceae</taxon>
        <taxon>Castellaniella</taxon>
    </lineage>
</organism>